<dbReference type="EMBL" id="JADGJH010001163">
    <property type="protein sequence ID" value="KAJ3117528.1"/>
    <property type="molecule type" value="Genomic_DNA"/>
</dbReference>
<evidence type="ECO:0000256" key="1">
    <source>
        <dbReference type="ARBA" id="ARBA00004123"/>
    </source>
</evidence>
<comment type="caution">
    <text evidence="8">The sequence shown here is derived from an EMBL/GenBank/DDBJ whole genome shotgun (WGS) entry which is preliminary data.</text>
</comment>
<dbReference type="PANTHER" id="PTHR31344">
    <property type="entry name" value="NUCLEAR PORE COMPLEX PROTEIN NUP205"/>
    <property type="match status" value="1"/>
</dbReference>
<comment type="similarity">
    <text evidence="2">Belongs to the NUP186/NUP192/NUP205 family.</text>
</comment>
<feature type="region of interest" description="Disordered" evidence="5">
    <location>
        <begin position="2537"/>
        <end position="2556"/>
    </location>
</feature>
<dbReference type="GO" id="GO:0006282">
    <property type="term" value="P:regulation of DNA repair"/>
    <property type="evidence" value="ECO:0007669"/>
    <property type="project" value="InterPro"/>
</dbReference>
<dbReference type="SUPFAM" id="SSF144232">
    <property type="entry name" value="HIT/MYND zinc finger-like"/>
    <property type="match status" value="1"/>
</dbReference>
<dbReference type="GO" id="GO:0017056">
    <property type="term" value="F:structural constituent of nuclear pore"/>
    <property type="evidence" value="ECO:0007669"/>
    <property type="project" value="TreeGrafter"/>
</dbReference>
<accession>A0AAD5SXS9</accession>
<dbReference type="CDD" id="cd23023">
    <property type="entry name" value="zf-HIT_BCD1"/>
    <property type="match status" value="1"/>
</dbReference>
<feature type="domain" description="BCD1 alpha/beta" evidence="7">
    <location>
        <begin position="539"/>
        <end position="679"/>
    </location>
</feature>
<evidence type="ECO:0000313" key="9">
    <source>
        <dbReference type="Proteomes" id="UP001211907"/>
    </source>
</evidence>
<name>A0AAD5SXS9_9FUNG</name>
<gene>
    <name evidence="8" type="ORF">HK100_000808</name>
</gene>
<protein>
    <recommendedName>
        <fullName evidence="10">Poly(ADP-ribose) glycohydrolase</fullName>
    </recommendedName>
</protein>
<dbReference type="PANTHER" id="PTHR31344:SF0">
    <property type="entry name" value="NUCLEAR PORE COMPLEX PROTEIN NUP205"/>
    <property type="match status" value="1"/>
</dbReference>
<evidence type="ECO:0000259" key="6">
    <source>
        <dbReference type="Pfam" id="PF05028"/>
    </source>
</evidence>
<dbReference type="InterPro" id="IPR046372">
    <property type="entry name" value="PARG_cat_C"/>
</dbReference>
<dbReference type="Pfam" id="PF05028">
    <property type="entry name" value="PARG_cat_C"/>
    <property type="match status" value="1"/>
</dbReference>
<evidence type="ECO:0008006" key="10">
    <source>
        <dbReference type="Google" id="ProtNLM"/>
    </source>
</evidence>
<keyword evidence="3" id="KW-0813">Transport</keyword>
<evidence type="ECO:0000256" key="3">
    <source>
        <dbReference type="ARBA" id="ARBA00022448"/>
    </source>
</evidence>
<dbReference type="GO" id="GO:0006999">
    <property type="term" value="P:nuclear pore organization"/>
    <property type="evidence" value="ECO:0007669"/>
    <property type="project" value="TreeGrafter"/>
</dbReference>
<comment type="subcellular location">
    <subcellularLocation>
        <location evidence="1">Nucleus</location>
    </subcellularLocation>
</comment>
<dbReference type="GO" id="GO:0044611">
    <property type="term" value="C:nuclear pore inner ring"/>
    <property type="evidence" value="ECO:0007669"/>
    <property type="project" value="TreeGrafter"/>
</dbReference>
<dbReference type="Proteomes" id="UP001211907">
    <property type="component" value="Unassembled WGS sequence"/>
</dbReference>
<keyword evidence="4" id="KW-0539">Nucleus</keyword>
<dbReference type="Pfam" id="PF11894">
    <property type="entry name" value="Nup192"/>
    <property type="match status" value="1"/>
</dbReference>
<feature type="compositionally biased region" description="Basic and acidic residues" evidence="5">
    <location>
        <begin position="2541"/>
        <end position="2556"/>
    </location>
</feature>
<reference evidence="8" key="1">
    <citation type="submission" date="2020-05" db="EMBL/GenBank/DDBJ databases">
        <title>Phylogenomic resolution of chytrid fungi.</title>
        <authorList>
            <person name="Stajich J.E."/>
            <person name="Amses K."/>
            <person name="Simmons R."/>
            <person name="Seto K."/>
            <person name="Myers J."/>
            <person name="Bonds A."/>
            <person name="Quandt C.A."/>
            <person name="Barry K."/>
            <person name="Liu P."/>
            <person name="Grigoriev I."/>
            <person name="Longcore J.E."/>
            <person name="James T.Y."/>
        </authorList>
    </citation>
    <scope>NUCLEOTIDE SEQUENCE</scope>
    <source>
        <strain evidence="8">JEL0513</strain>
    </source>
</reference>
<evidence type="ECO:0000313" key="8">
    <source>
        <dbReference type="EMBL" id="KAJ3117528.1"/>
    </source>
</evidence>
<evidence type="ECO:0000256" key="5">
    <source>
        <dbReference type="SAM" id="MobiDB-lite"/>
    </source>
</evidence>
<evidence type="ECO:0000259" key="7">
    <source>
        <dbReference type="Pfam" id="PF25790"/>
    </source>
</evidence>
<sequence length="2556" mass="285721">MAVKKETSSPPTSASAHLTQPKLPIFWQESLTEGSITSVDGFLNGLRTLYRSPKTRRENTPNTQQRNKHSNLDFPSLVAAFKSFEEQFGFAFLPTLLPSIIAWASDNTNIDFNVTNSSCSYSSLFARYILANMFLMNPPLDCSGGSLALNRLYLCAVIDADKIYNEPDLGKERILCLLAYFYSEFRSKRQLRTNGIRNIPRVITVTRKSSISYTSSSAWSQCVSPLLLASQVNFLSGSMEQSDSENFVDFANKYLHIHSIIPSATQEEILFSCAPELFVAMALCRVMRDDEVLVIHGVRRYSKYTGYQYSFRFDGLLEDDDDQNSSNDAKIFNVLALDATMYNHFKVNVGVVRDLNKAVLAFSGCESVVTGHWGCGAFGGERTHKFIQQWIAASVAGITRLDYSVFGNDDLVQFWTTIVEKVTTELQWTVKDVFQYLLVDAEAVKTGGYPIYYKCPACDAKSCSVLCVRAHKKATNCTGQRNKTAYVSLQKYNESTMANDFVFLEDAARLADNAARGIVTATGGGGRYAYQHTAKEMHFLKACRNRRIAVHFMPKGMSRHDINKSYFHLKSQKVMWTVEWVFIAEKTKQVTFVQHDSVPDTSTFQDLTSTLLDSNVSPIPPKLLIQLSKLIGLKNLNIYLRRENFPANQPRYYSMDIDGTVKAGLGEKDVVEYPTFLISMFEFEAKDVVIHLVAAAHSSGPLAPGQLKMLDVRLTQLRAVIETLVAGRDEPKNAQQRAEILQGRVRSSETGAIESCNAQFAHAAIKLSDLLCISETVAARLLKTAKYSLDTAIAAQTAARTTAAEIIELLSSGSSNLSLPQQTRALFDHHLRALTNLPQRLISRFDDLKAHIEALRDDVVPKASLNLPLMTASQLKSGGGISDTQIETAVVGYAQARLALVSLLINISIRTTLSLADILLLLNYLHTSSVTDPIWPPLVIALFGAFQSFHTQEFSAQQTALLLKMDAVIFSPVTPWIAKGLQEAVAVQFCLFLKHTQRSNPRIEETLNYSESIESKVSQSLENSPFEFIRHHICSWATLDSAVVSVETETELEIREYSFRVLQRLVSDFFRIMGRVVRTMKNEAEDLDSGGGNPEKTSMTSGLKQLLNLVFILYRDRVDEGYIYWTDPDLFKFVRFMMDVRSHNILPSYLEILSAFATGPKSAQCALEYLGNENARLSWVALFRSLDFSAKTLASSPDGEISSDEVNLQRAFLRLLRQVVKFSEYGRTALYSSPHLQVINTLFSLLNRRIGVELKASIFDVIAAFCIPVEKGLLSDVAPMVWKHLEQSDIVPRPQYSGGFHYGTFSSNSQLTLNSGGGRAEGIRFDLEQIESQNQVYPETIAFMTLLNTLLFAIKPNQMTGVVDGFSTHLQTPGGVNHYMHFVIDDVFLKMHNRVFASVDERWKIMELSLRLIDQCLKSFEFMYAGVVGGFEGPVYVQLKADVGNVNAEVLNTAIITAHPGFSLMLRIMSGSPLLKRLLEIVGISVLDVDQFGRKCSAFASSIKTALRILLRAFHLQKFMFDVVSADAGQYLKQVPSIAGIDQHLAFYKDTVTRVALHVNCGIDDEICLLAINILTVLSQSPIFCAIENTLGKYGKVNRLVSLLSSSAESHQIIAGFIHRFDLEEDENLVDKNVEWGAQAAMAGLKLDSWRDPDLAVLLFESAPSSYATMESVGLANVIRLAILDLLLENMISTRGSFPTVAHYLLGYDIDMAGRNGKVEILEADSAGMRYGLHAILDLLRVGTTYDIGKTVQDSDIELEADIPLFYNHPKLSERCFRLLYMLCSNSVTSSVTMRFLRSTENFFYKQLQVMPVANAAIAENKSIFSTQLHQRSWLMQLIALELHVTTLIGQRSHSQKLLDLLFISPVPGLSKSINPYSQTKGPEQPLTKMLEILNSLDFGNSDRDSLQHAQAVHFNDVDYSKCTASDEYGHHLYDIRQVHGLLLEKQRQIEKHGNSAAIGQDRQNMKAEIGIILQELLECNNRTEDLGSRIHCVFAWCLIMRTAFGQSFDLLPAELREDKSCELLSTIFPKFNSPNASHEIIEYISHVILELIHRLRDDRRCQAMLRTAAGMKSRGSAKLPANVESFQRDVLGGLLDGILRPDSTPSLRENLYSALLHYLSYTNPEDGSEDALVGTASILVGNLTIISQQGGDKLLDIVCRDAATADRVLKTVAFSLLEELVNLASFGGSTNVFGEKGNSVLTFMVKRNFLSGFISSIGKQEDAAIQSLMQSEPAPENWPYLYIFEGKMGLLLRIAYYRDGIEKLLEAGLLEVLIDCKFIDERPDNEVDLMESDQNLLESTEIYYMTTTPILELLLCIVSFFRENVPVIQRVSQFLYEHKDAFVSIFIKNKKALESAASMKEMELATSFVSYLGTNSQLREAGIRGAGYTSFHNLLISLLAHYLTLEVDGRTNTEARDQERHIQVVCRNLLAYCETVTCPESSEGPRDLNIQFVFTPVADIGQKQEKSRLSISGILKSLSRFSEQYSKAVDEYGVINHKIGDISRLGVDEINEIAKRAGIPSVEEFNTQQRQQVAIGELTSDAKKRWQDESSDRYH</sequence>
<feature type="domain" description="PARG catalytic Macro" evidence="6">
    <location>
        <begin position="219"/>
        <end position="411"/>
    </location>
</feature>
<proteinExistence type="inferred from homology"/>
<evidence type="ECO:0000256" key="4">
    <source>
        <dbReference type="ARBA" id="ARBA00023242"/>
    </source>
</evidence>
<evidence type="ECO:0000256" key="2">
    <source>
        <dbReference type="ARBA" id="ARBA00005892"/>
    </source>
</evidence>
<dbReference type="InterPro" id="IPR057721">
    <property type="entry name" value="BCD1_alpha/beta"/>
</dbReference>
<dbReference type="GO" id="GO:0004649">
    <property type="term" value="F:poly(ADP-ribose) glycohydrolase activity"/>
    <property type="evidence" value="ECO:0007669"/>
    <property type="project" value="InterPro"/>
</dbReference>
<dbReference type="Pfam" id="PF25790">
    <property type="entry name" value="BCD1"/>
    <property type="match status" value="1"/>
</dbReference>
<organism evidence="8 9">
    <name type="scientific">Physocladia obscura</name>
    <dbReference type="NCBI Taxonomy" id="109957"/>
    <lineage>
        <taxon>Eukaryota</taxon>
        <taxon>Fungi</taxon>
        <taxon>Fungi incertae sedis</taxon>
        <taxon>Chytridiomycota</taxon>
        <taxon>Chytridiomycota incertae sedis</taxon>
        <taxon>Chytridiomycetes</taxon>
        <taxon>Chytridiales</taxon>
        <taxon>Chytriomycetaceae</taxon>
        <taxon>Physocladia</taxon>
    </lineage>
</organism>
<keyword evidence="9" id="KW-1185">Reference proteome</keyword>
<dbReference type="InterPro" id="IPR021827">
    <property type="entry name" value="Nup186/Nup192/Nup205"/>
</dbReference>